<dbReference type="AlphaFoldDB" id="A0A1T5H7G7"/>
<keyword evidence="2" id="KW-1185">Reference proteome</keyword>
<gene>
    <name evidence="1" type="ORF">SAMN05660293_04982</name>
</gene>
<evidence type="ECO:0000313" key="1">
    <source>
        <dbReference type="EMBL" id="SKC16490.1"/>
    </source>
</evidence>
<sequence>MAEIISLFDLRLFQISRIKWGSAAAWDESCDSLLREYYSRILEWWPPERLRFPPNDQVILKQLSAAVALSDSILDSYTLHSELLKIRKNGIRLERATVDLLKVVLNFAIAIDNKSIDVSSDPGLPLLELFEKGYQIGYTDAGIEIHYQEGWKILPVPLRTEVVLYMIDGKDA</sequence>
<dbReference type="Proteomes" id="UP000190897">
    <property type="component" value="Unassembled WGS sequence"/>
</dbReference>
<reference evidence="2" key="1">
    <citation type="submission" date="2017-02" db="EMBL/GenBank/DDBJ databases">
        <authorList>
            <person name="Varghese N."/>
            <person name="Submissions S."/>
        </authorList>
    </citation>
    <scope>NUCLEOTIDE SEQUENCE [LARGE SCALE GENOMIC DNA]</scope>
    <source>
        <strain evidence="2">DSM 22270</strain>
    </source>
</reference>
<name>A0A1T5H7G7_9BACT</name>
<dbReference type="RefSeq" id="WP_082217440.1">
    <property type="nucleotide sequence ID" value="NZ_FUZA01000009.1"/>
</dbReference>
<proteinExistence type="predicted"/>
<organism evidence="1 2">
    <name type="scientific">Dyadobacter psychrophilus</name>
    <dbReference type="NCBI Taxonomy" id="651661"/>
    <lineage>
        <taxon>Bacteria</taxon>
        <taxon>Pseudomonadati</taxon>
        <taxon>Bacteroidota</taxon>
        <taxon>Cytophagia</taxon>
        <taxon>Cytophagales</taxon>
        <taxon>Spirosomataceae</taxon>
        <taxon>Dyadobacter</taxon>
    </lineage>
</organism>
<protein>
    <submittedName>
        <fullName evidence="1">Uncharacterized protein</fullName>
    </submittedName>
</protein>
<evidence type="ECO:0000313" key="2">
    <source>
        <dbReference type="Proteomes" id="UP000190897"/>
    </source>
</evidence>
<dbReference type="EMBL" id="FUZA01000009">
    <property type="protein sequence ID" value="SKC16490.1"/>
    <property type="molecule type" value="Genomic_DNA"/>
</dbReference>
<accession>A0A1T5H7G7</accession>